<proteinExistence type="predicted"/>
<dbReference type="InterPro" id="IPR011989">
    <property type="entry name" value="ARM-like"/>
</dbReference>
<dbReference type="Gene3D" id="3.40.366.10">
    <property type="entry name" value="Malonyl-Coenzyme A Acyl Carrier Protein, domain 2"/>
    <property type="match status" value="1"/>
</dbReference>
<dbReference type="InterPro" id="IPR016035">
    <property type="entry name" value="Acyl_Trfase/lysoPLipase"/>
</dbReference>
<dbReference type="GO" id="GO:0016740">
    <property type="term" value="F:transferase activity"/>
    <property type="evidence" value="ECO:0007669"/>
    <property type="project" value="InterPro"/>
</dbReference>
<dbReference type="InterPro" id="IPR014043">
    <property type="entry name" value="Acyl_transferase_dom"/>
</dbReference>
<dbReference type="Pfam" id="PF00698">
    <property type="entry name" value="Acyl_transf_1"/>
    <property type="match status" value="1"/>
</dbReference>
<dbReference type="PANTHER" id="PTHR47170:SF2">
    <property type="entry name" value="MALONYL-COA:ACP TRANSACYLASE (MAT) DOMAIN-CONTAINING PROTEIN"/>
    <property type="match status" value="1"/>
</dbReference>
<dbReference type="SUPFAM" id="SSF48371">
    <property type="entry name" value="ARM repeat"/>
    <property type="match status" value="1"/>
</dbReference>
<dbReference type="SMART" id="SM00827">
    <property type="entry name" value="PKS_AT"/>
    <property type="match status" value="1"/>
</dbReference>
<feature type="domain" description="Malonyl-CoA:ACP transacylase (MAT)" evidence="1">
    <location>
        <begin position="118"/>
        <end position="415"/>
    </location>
</feature>
<reference evidence="2" key="1">
    <citation type="submission" date="2021-01" db="EMBL/GenBank/DDBJ databases">
        <authorList>
            <person name="Corre E."/>
            <person name="Pelletier E."/>
            <person name="Niang G."/>
            <person name="Scheremetjew M."/>
            <person name="Finn R."/>
            <person name="Kale V."/>
            <person name="Holt S."/>
            <person name="Cochrane G."/>
            <person name="Meng A."/>
            <person name="Brown T."/>
            <person name="Cohen L."/>
        </authorList>
    </citation>
    <scope>NUCLEOTIDE SEQUENCE</scope>
    <source>
        <strain evidence="2">SPMC142</strain>
    </source>
</reference>
<dbReference type="InterPro" id="IPR052760">
    <property type="entry name" value="Mitochondrial_malonyltrans"/>
</dbReference>
<dbReference type="PANTHER" id="PTHR47170">
    <property type="entry name" value="MALONYL-COA ACP TRANSACYLASE, ACP-BINDING"/>
    <property type="match status" value="1"/>
</dbReference>
<evidence type="ECO:0000313" key="2">
    <source>
        <dbReference type="EMBL" id="CAE0521091.1"/>
    </source>
</evidence>
<dbReference type="InterPro" id="IPR016036">
    <property type="entry name" value="Malonyl_transacylase_ACP-bd"/>
</dbReference>
<dbReference type="Gene3D" id="1.25.10.10">
    <property type="entry name" value="Leucine-rich Repeat Variant"/>
    <property type="match status" value="1"/>
</dbReference>
<name>A0A7S3RDI1_9SPIT</name>
<evidence type="ECO:0000259" key="1">
    <source>
        <dbReference type="SMART" id="SM00827"/>
    </source>
</evidence>
<dbReference type="Gene3D" id="3.30.70.250">
    <property type="entry name" value="Malonyl-CoA ACP transacylase, ACP-binding"/>
    <property type="match status" value="1"/>
</dbReference>
<dbReference type="InterPro" id="IPR016024">
    <property type="entry name" value="ARM-type_fold"/>
</dbReference>
<gene>
    <name evidence="2" type="ORF">SACU0126_LOCUS1793</name>
</gene>
<dbReference type="SUPFAM" id="SSF52151">
    <property type="entry name" value="FabD/lysophospholipase-like"/>
    <property type="match status" value="1"/>
</dbReference>
<dbReference type="SUPFAM" id="SSF55048">
    <property type="entry name" value="Probable ACP-binding domain of malonyl-CoA ACP transacylase"/>
    <property type="match status" value="1"/>
</dbReference>
<dbReference type="EMBL" id="HBIQ01004906">
    <property type="protein sequence ID" value="CAE0521091.1"/>
    <property type="molecule type" value="Transcribed_RNA"/>
</dbReference>
<accession>A0A7S3RDI1</accession>
<sequence length="421" mass="45325">MNELVKLFGDRSESVKLAAVRAVAKGGEIGQMYAACMPLYDMSSTEVRKASIEAIAGMGRRGLGFTEEVEGLLEDPVPVVRDAATKALAIFEELALADAPPPAPLGEDGEPLLPVALIFPGQGSQYVKMLEGVKDLPAVQDMLAKAQTILGYDILDLCLTGPEEKLQETKYCQPAMYIGGLAAVEQLRQDKPDMVAKCRQVAGLSLGEYTALTVAGVFDFETGLKLVKLRGEAMQAAAEASEQKMLSVAGLELDVVERLCKECAGTNDTCQVANFLFPKGFSCAGSKAAIEKLEEKALATEGCLQAKALKITGAFHTSFMEPAKAKLMTALKEFEDIMKPPKCEVYMNATATKIAPGTPPADIIPMLADQLCSCVMWEPTIRAMIKDGITEFYECGPMKQLKAMMKRIDMGVWKNTTNIGV</sequence>
<protein>
    <recommendedName>
        <fullName evidence="1">Malonyl-CoA:ACP transacylase (MAT) domain-containing protein</fullName>
    </recommendedName>
</protein>
<organism evidence="2">
    <name type="scientific">Strombidinopsis acuminata</name>
    <dbReference type="NCBI Taxonomy" id="141414"/>
    <lineage>
        <taxon>Eukaryota</taxon>
        <taxon>Sar</taxon>
        <taxon>Alveolata</taxon>
        <taxon>Ciliophora</taxon>
        <taxon>Intramacronucleata</taxon>
        <taxon>Spirotrichea</taxon>
        <taxon>Choreotrichia</taxon>
        <taxon>Choreotrichida</taxon>
        <taxon>Strombidinopsidae</taxon>
        <taxon>Strombidinopsis</taxon>
    </lineage>
</organism>
<dbReference type="AlphaFoldDB" id="A0A7S3RDI1"/>
<dbReference type="InterPro" id="IPR001227">
    <property type="entry name" value="Ac_transferase_dom_sf"/>
</dbReference>